<gene>
    <name evidence="2" type="ORF">BD410DRAFT_732886</name>
</gene>
<dbReference type="Proteomes" id="UP000294933">
    <property type="component" value="Unassembled WGS sequence"/>
</dbReference>
<name>A0A4Y7PIV4_9AGAM</name>
<evidence type="ECO:0000313" key="3">
    <source>
        <dbReference type="Proteomes" id="UP000294933"/>
    </source>
</evidence>
<keyword evidence="1" id="KW-0175">Coiled coil</keyword>
<evidence type="ECO:0000313" key="2">
    <source>
        <dbReference type="EMBL" id="TDL15317.1"/>
    </source>
</evidence>
<organism evidence="2 3">
    <name type="scientific">Rickenella mellea</name>
    <dbReference type="NCBI Taxonomy" id="50990"/>
    <lineage>
        <taxon>Eukaryota</taxon>
        <taxon>Fungi</taxon>
        <taxon>Dikarya</taxon>
        <taxon>Basidiomycota</taxon>
        <taxon>Agaricomycotina</taxon>
        <taxon>Agaricomycetes</taxon>
        <taxon>Hymenochaetales</taxon>
        <taxon>Rickenellaceae</taxon>
        <taxon>Rickenella</taxon>
    </lineage>
</organism>
<dbReference type="STRING" id="50990.A0A4Y7PIV4"/>
<proteinExistence type="predicted"/>
<dbReference type="OrthoDB" id="4179406at2759"/>
<dbReference type="AlphaFoldDB" id="A0A4Y7PIV4"/>
<dbReference type="VEuPathDB" id="FungiDB:BD410DRAFT_732886"/>
<keyword evidence="3" id="KW-1185">Reference proteome</keyword>
<sequence length="351" mass="39773">MSNLHTTLGWLRKSMTLLVILWVFGYIFTNLPPDVIRPLCVYPLFSHTSRCRLKEPKTFYADFPEMMGIQSRTFEHLLDESIGGSSLAIEIKNAEMSMRELVSLVKISDLTSKDLLASSMSEFVKDAKRTGVGLQDLTAKIHGSVDDILAINEYAMRSIEAAKGEPEESLPWPFMGMAKSSVEVARRSFDHVFLTLSTSIDDLVAEAQRSLNDLDNLEERLNTMNDIVTREDKSLSKKHKDLLASIWYKVGRGKVEKEQFEEDLAVLKNVGTYRKRAVDYVMNAMNELGKIKADMKVLRGKVRSPAITRGIPMEVQLESIRSGVMKLKQKSINAREQEQVAYKNFKARKNS</sequence>
<evidence type="ECO:0000256" key="1">
    <source>
        <dbReference type="SAM" id="Coils"/>
    </source>
</evidence>
<dbReference type="EMBL" id="ML170280">
    <property type="protein sequence ID" value="TDL15317.1"/>
    <property type="molecule type" value="Genomic_DNA"/>
</dbReference>
<protein>
    <submittedName>
        <fullName evidence="2">Uncharacterized protein</fullName>
    </submittedName>
</protein>
<accession>A0A4Y7PIV4</accession>
<reference evidence="2 3" key="1">
    <citation type="submission" date="2018-06" db="EMBL/GenBank/DDBJ databases">
        <title>A transcriptomic atlas of mushroom development highlights an independent origin of complex multicellularity.</title>
        <authorList>
            <consortium name="DOE Joint Genome Institute"/>
            <person name="Krizsan K."/>
            <person name="Almasi E."/>
            <person name="Merenyi Z."/>
            <person name="Sahu N."/>
            <person name="Viragh M."/>
            <person name="Koszo T."/>
            <person name="Mondo S."/>
            <person name="Kiss B."/>
            <person name="Balint B."/>
            <person name="Kues U."/>
            <person name="Barry K."/>
            <person name="Hegedus J.C."/>
            <person name="Henrissat B."/>
            <person name="Johnson J."/>
            <person name="Lipzen A."/>
            <person name="Ohm R."/>
            <person name="Nagy I."/>
            <person name="Pangilinan J."/>
            <person name="Yan J."/>
            <person name="Xiong Y."/>
            <person name="Grigoriev I.V."/>
            <person name="Hibbett D.S."/>
            <person name="Nagy L.G."/>
        </authorList>
    </citation>
    <scope>NUCLEOTIDE SEQUENCE [LARGE SCALE GENOMIC DNA]</scope>
    <source>
        <strain evidence="2 3">SZMC22713</strain>
    </source>
</reference>
<feature type="coiled-coil region" evidence="1">
    <location>
        <begin position="200"/>
        <end position="234"/>
    </location>
</feature>